<gene>
    <name evidence="2" type="ORF">P9J83_11915</name>
</gene>
<reference evidence="2" key="1">
    <citation type="submission" date="2023-04" db="EMBL/GenBank/DDBJ databases">
        <title>Assessment of the microbiological origin of a defect in Grana Padano cheese.</title>
        <authorList>
            <person name="Zago M."/>
            <person name="Rossetti L."/>
            <person name="Bonvini B."/>
            <person name="Carminati D."/>
            <person name="Giraffa G."/>
        </authorList>
    </citation>
    <scope>NUCLEOTIDE SEQUENCE</scope>
    <source>
        <strain evidence="2">4990</strain>
    </source>
</reference>
<comment type="caution">
    <text evidence="2">The sequence shown here is derived from an EMBL/GenBank/DDBJ whole genome shotgun (WGS) entry which is preliminary data.</text>
</comment>
<evidence type="ECO:0000256" key="1">
    <source>
        <dbReference type="SAM" id="Phobius"/>
    </source>
</evidence>
<accession>A0AAE4FMM3</accession>
<protein>
    <submittedName>
        <fullName evidence="2">Uncharacterized protein</fullName>
    </submittedName>
</protein>
<evidence type="ECO:0000313" key="3">
    <source>
        <dbReference type="Proteomes" id="UP001182303"/>
    </source>
</evidence>
<keyword evidence="1" id="KW-1133">Transmembrane helix</keyword>
<dbReference type="EMBL" id="JARUIS010000017">
    <property type="protein sequence ID" value="MDS1004197.1"/>
    <property type="molecule type" value="Genomic_DNA"/>
</dbReference>
<name>A0AAE4FMM3_CLOSG</name>
<proteinExistence type="predicted"/>
<feature type="transmembrane region" description="Helical" evidence="1">
    <location>
        <begin position="28"/>
        <end position="44"/>
    </location>
</feature>
<dbReference type="Proteomes" id="UP001182303">
    <property type="component" value="Unassembled WGS sequence"/>
</dbReference>
<keyword evidence="1" id="KW-0472">Membrane</keyword>
<evidence type="ECO:0000313" key="2">
    <source>
        <dbReference type="EMBL" id="MDS1004197.1"/>
    </source>
</evidence>
<feature type="transmembrane region" description="Helical" evidence="1">
    <location>
        <begin position="50"/>
        <end position="66"/>
    </location>
</feature>
<dbReference type="AlphaFoldDB" id="A0AAE4FMM3"/>
<sequence length="67" mass="7955">MLVIIKTKKHLMIIFIKRNKKEKQNGKLLKVLIIIMYLLLFALFKCKILSFIQLCTIVFTIIGTFRK</sequence>
<keyword evidence="1" id="KW-0812">Transmembrane</keyword>
<dbReference type="RefSeq" id="WP_310943874.1">
    <property type="nucleotide sequence ID" value="NZ_JARUIS010000017.1"/>
</dbReference>
<organism evidence="2 3">
    <name type="scientific">Clostridium sporogenes</name>
    <dbReference type="NCBI Taxonomy" id="1509"/>
    <lineage>
        <taxon>Bacteria</taxon>
        <taxon>Bacillati</taxon>
        <taxon>Bacillota</taxon>
        <taxon>Clostridia</taxon>
        <taxon>Eubacteriales</taxon>
        <taxon>Clostridiaceae</taxon>
        <taxon>Clostridium</taxon>
    </lineage>
</organism>